<protein>
    <recommendedName>
        <fullName evidence="2">D-arabinono-1,4-lactone oxidase</fullName>
        <ecNumber evidence="2">1.1.3.37</ecNumber>
    </recommendedName>
    <alternativeName>
        <fullName evidence="4">L-galactono-gamma-lactone oxidase</fullName>
    </alternativeName>
</protein>
<dbReference type="InterPro" id="IPR016166">
    <property type="entry name" value="FAD-bd_PCMH"/>
</dbReference>
<gene>
    <name evidence="7" type="ORF">C7999DRAFT_28558</name>
</gene>
<evidence type="ECO:0000256" key="3">
    <source>
        <dbReference type="ARBA" id="ARBA00023002"/>
    </source>
</evidence>
<reference evidence="7" key="2">
    <citation type="submission" date="2023-05" db="EMBL/GenBank/DDBJ databases">
        <authorList>
            <consortium name="Lawrence Berkeley National Laboratory"/>
            <person name="Steindorff A."/>
            <person name="Hensen N."/>
            <person name="Bonometti L."/>
            <person name="Westerberg I."/>
            <person name="Brannstrom I.O."/>
            <person name="Guillou S."/>
            <person name="Cros-Aarteil S."/>
            <person name="Calhoun S."/>
            <person name="Haridas S."/>
            <person name="Kuo A."/>
            <person name="Mondo S."/>
            <person name="Pangilinan J."/>
            <person name="Riley R."/>
            <person name="Labutti K."/>
            <person name="Andreopoulos B."/>
            <person name="Lipzen A."/>
            <person name="Chen C."/>
            <person name="Yanf M."/>
            <person name="Daum C."/>
            <person name="Ng V."/>
            <person name="Clum A."/>
            <person name="Ohm R."/>
            <person name="Martin F."/>
            <person name="Silar P."/>
            <person name="Natvig D."/>
            <person name="Lalanne C."/>
            <person name="Gautier V."/>
            <person name="Ament-Velasquez S.L."/>
            <person name="Kruys A."/>
            <person name="Hutchinson M.I."/>
            <person name="Powell A.J."/>
            <person name="Barry K."/>
            <person name="Miller A.N."/>
            <person name="Grigoriev I.V."/>
            <person name="Debuchy R."/>
            <person name="Gladieux P."/>
            <person name="Thoren M.H."/>
            <person name="Johannesson H."/>
        </authorList>
    </citation>
    <scope>NUCLEOTIDE SEQUENCE</scope>
    <source>
        <strain evidence="7">CBS 359.72</strain>
    </source>
</reference>
<accession>A0AAN7HI73</accession>
<keyword evidence="5" id="KW-0732">Signal</keyword>
<dbReference type="Pfam" id="PF04030">
    <property type="entry name" value="ALO"/>
    <property type="match status" value="1"/>
</dbReference>
<organism evidence="7 8">
    <name type="scientific">Corynascus novoguineensis</name>
    <dbReference type="NCBI Taxonomy" id="1126955"/>
    <lineage>
        <taxon>Eukaryota</taxon>
        <taxon>Fungi</taxon>
        <taxon>Dikarya</taxon>
        <taxon>Ascomycota</taxon>
        <taxon>Pezizomycotina</taxon>
        <taxon>Sordariomycetes</taxon>
        <taxon>Sordariomycetidae</taxon>
        <taxon>Sordariales</taxon>
        <taxon>Chaetomiaceae</taxon>
        <taxon>Corynascus</taxon>
    </lineage>
</organism>
<dbReference type="PANTHER" id="PTHR43762">
    <property type="entry name" value="L-GULONOLACTONE OXIDASE"/>
    <property type="match status" value="1"/>
</dbReference>
<comment type="caution">
    <text evidence="7">The sequence shown here is derived from an EMBL/GenBank/DDBJ whole genome shotgun (WGS) entry which is preliminary data.</text>
</comment>
<dbReference type="GO" id="GO:0003885">
    <property type="term" value="F:D-arabinono-1,4-lactone oxidase activity"/>
    <property type="evidence" value="ECO:0007669"/>
    <property type="project" value="UniProtKB-EC"/>
</dbReference>
<evidence type="ECO:0000256" key="1">
    <source>
        <dbReference type="ARBA" id="ARBA00005083"/>
    </source>
</evidence>
<dbReference type="InterPro" id="IPR006094">
    <property type="entry name" value="Oxid_FAD_bind_N"/>
</dbReference>
<dbReference type="EC" id="1.1.3.37" evidence="2"/>
<dbReference type="PANTHER" id="PTHR43762:SF1">
    <property type="entry name" value="D-ARABINONO-1,4-LACTONE OXIDASE"/>
    <property type="match status" value="1"/>
</dbReference>
<evidence type="ECO:0000259" key="6">
    <source>
        <dbReference type="PROSITE" id="PS51387"/>
    </source>
</evidence>
<dbReference type="InterPro" id="IPR036318">
    <property type="entry name" value="FAD-bd_PCMH-like_sf"/>
</dbReference>
<reference evidence="7" key="1">
    <citation type="journal article" date="2023" name="Mol. Phylogenet. Evol.">
        <title>Genome-scale phylogeny and comparative genomics of the fungal order Sordariales.</title>
        <authorList>
            <person name="Hensen N."/>
            <person name="Bonometti L."/>
            <person name="Westerberg I."/>
            <person name="Brannstrom I.O."/>
            <person name="Guillou S."/>
            <person name="Cros-Aarteil S."/>
            <person name="Calhoun S."/>
            <person name="Haridas S."/>
            <person name="Kuo A."/>
            <person name="Mondo S."/>
            <person name="Pangilinan J."/>
            <person name="Riley R."/>
            <person name="LaButti K."/>
            <person name="Andreopoulos B."/>
            <person name="Lipzen A."/>
            <person name="Chen C."/>
            <person name="Yan M."/>
            <person name="Daum C."/>
            <person name="Ng V."/>
            <person name="Clum A."/>
            <person name="Steindorff A."/>
            <person name="Ohm R.A."/>
            <person name="Martin F."/>
            <person name="Silar P."/>
            <person name="Natvig D.O."/>
            <person name="Lalanne C."/>
            <person name="Gautier V."/>
            <person name="Ament-Velasquez S.L."/>
            <person name="Kruys A."/>
            <person name="Hutchinson M.I."/>
            <person name="Powell A.J."/>
            <person name="Barry K."/>
            <person name="Miller A.N."/>
            <person name="Grigoriev I.V."/>
            <person name="Debuchy R."/>
            <person name="Gladieux P."/>
            <person name="Hiltunen Thoren M."/>
            <person name="Johannesson H."/>
        </authorList>
    </citation>
    <scope>NUCLEOTIDE SEQUENCE</scope>
    <source>
        <strain evidence="7">CBS 359.72</strain>
    </source>
</reference>
<evidence type="ECO:0000256" key="4">
    <source>
        <dbReference type="ARBA" id="ARBA00033418"/>
    </source>
</evidence>
<evidence type="ECO:0000256" key="5">
    <source>
        <dbReference type="SAM" id="SignalP"/>
    </source>
</evidence>
<feature type="chain" id="PRO_5042995063" description="D-arabinono-1,4-lactone oxidase" evidence="5">
    <location>
        <begin position="26"/>
        <end position="517"/>
    </location>
</feature>
<dbReference type="InterPro" id="IPR016169">
    <property type="entry name" value="FAD-bd_PCMH_sub2"/>
</dbReference>
<evidence type="ECO:0000313" key="7">
    <source>
        <dbReference type="EMBL" id="KAK4250966.1"/>
    </source>
</evidence>
<evidence type="ECO:0000256" key="2">
    <source>
        <dbReference type="ARBA" id="ARBA00013136"/>
    </source>
</evidence>
<dbReference type="GO" id="GO:0071949">
    <property type="term" value="F:FAD binding"/>
    <property type="evidence" value="ECO:0007669"/>
    <property type="project" value="InterPro"/>
</dbReference>
<dbReference type="Pfam" id="PF01565">
    <property type="entry name" value="FAD_binding_4"/>
    <property type="match status" value="1"/>
</dbReference>
<comment type="pathway">
    <text evidence="1">Cofactor biosynthesis; D-erythroascorbate biosynthesis; dehydro-D-arabinono-1,4-lactone from D-arabinose: step 2/2.</text>
</comment>
<dbReference type="SUPFAM" id="SSF56176">
    <property type="entry name" value="FAD-binding/transporter-associated domain-like"/>
    <property type="match status" value="1"/>
</dbReference>
<dbReference type="EMBL" id="MU857609">
    <property type="protein sequence ID" value="KAK4250966.1"/>
    <property type="molecule type" value="Genomic_DNA"/>
</dbReference>
<dbReference type="InterPro" id="IPR007173">
    <property type="entry name" value="ALO_C"/>
</dbReference>
<dbReference type="Proteomes" id="UP001303647">
    <property type="component" value="Unassembled WGS sequence"/>
</dbReference>
<feature type="domain" description="FAD-binding PCMH-type" evidence="6">
    <location>
        <begin position="38"/>
        <end position="217"/>
    </location>
</feature>
<keyword evidence="8" id="KW-1185">Reference proteome</keyword>
<name>A0AAN7HI73_9PEZI</name>
<dbReference type="GO" id="GO:0016020">
    <property type="term" value="C:membrane"/>
    <property type="evidence" value="ECO:0007669"/>
    <property type="project" value="InterPro"/>
</dbReference>
<proteinExistence type="predicted"/>
<dbReference type="AlphaFoldDB" id="A0AAN7HI73"/>
<feature type="signal peptide" evidence="5">
    <location>
        <begin position="1"/>
        <end position="25"/>
    </location>
</feature>
<sequence length="517" mass="57870">MLSLPSLSSTGLLLLAASAVTPAAGFEYNTFDGPGFPSCHNVSRVYNASSVADVSSLVKSLTASNSTSVRVRAAGKGHMWYDTQCSDAWTVIVRTEELSGISDFDLAPGADSGSVWVEAGVTFFQLAEYLHERGASVGYTLTNWNITFGGSVAMGAHRSSIREESMVAAGALAMDIIDGAGDVRRVVRDDSDEWLAASTSLGLLGIIARIQLKVYPDTKVYAKQETLEEKDVLDGDIYGLIAPYATANLWWWPYKRKFHQRYYDPVPANSTAQEGFQNTFSVTELEAVTARTMLDSGKYLATSNMLAEEIFFGLWSKPNFREKTTNEEIKEWPVYGWNYDVLIGGLYPDQKPEWDYGLAGYTLELAFPVTMANKMLKRVRQLFDDELKKGIVMTSTYRSGINIKFGKAYYDLLGQVTYNTSDGADWTKGAIMFDFPSYRPTIGDHKRFNEPFYHKVANTLIDEFPCRPHWTKNTRDVFARAVKNLDPDHLRRFNAVRKQFDPHGIYRSVIGEILGFY</sequence>
<evidence type="ECO:0000313" key="8">
    <source>
        <dbReference type="Proteomes" id="UP001303647"/>
    </source>
</evidence>
<dbReference type="InterPro" id="IPR010031">
    <property type="entry name" value="FAD_lactone_oxidase-like"/>
</dbReference>
<dbReference type="Gene3D" id="3.30.465.10">
    <property type="match status" value="1"/>
</dbReference>
<keyword evidence="3" id="KW-0560">Oxidoreductase</keyword>
<dbReference type="PROSITE" id="PS51387">
    <property type="entry name" value="FAD_PCMH"/>
    <property type="match status" value="1"/>
</dbReference>